<comment type="caution">
    <text evidence="4">The sequence shown here is derived from an EMBL/GenBank/DDBJ whole genome shotgun (WGS) entry which is preliminary data.</text>
</comment>
<organism evidence="4">
    <name type="scientific">marine sediment metagenome</name>
    <dbReference type="NCBI Taxonomy" id="412755"/>
    <lineage>
        <taxon>unclassified sequences</taxon>
        <taxon>metagenomes</taxon>
        <taxon>ecological metagenomes</taxon>
    </lineage>
</organism>
<evidence type="ECO:0000256" key="1">
    <source>
        <dbReference type="SAM" id="MobiDB-lite"/>
    </source>
</evidence>
<dbReference type="GO" id="GO:0009307">
    <property type="term" value="P:DNA restriction-modification system"/>
    <property type="evidence" value="ECO:0007669"/>
    <property type="project" value="InterPro"/>
</dbReference>
<dbReference type="EMBL" id="LAZR01000163">
    <property type="protein sequence ID" value="KKN85069.1"/>
    <property type="molecule type" value="Genomic_DNA"/>
</dbReference>
<keyword evidence="2" id="KW-0472">Membrane</keyword>
<dbReference type="InterPro" id="IPR052906">
    <property type="entry name" value="Type_IV_Methyl-Rstrct_Enzyme"/>
</dbReference>
<evidence type="ECO:0000256" key="2">
    <source>
        <dbReference type="SAM" id="Phobius"/>
    </source>
</evidence>
<proteinExistence type="predicted"/>
<evidence type="ECO:0000259" key="3">
    <source>
        <dbReference type="Pfam" id="PF04471"/>
    </source>
</evidence>
<keyword evidence="2" id="KW-1133">Transmembrane helix</keyword>
<dbReference type="PANTHER" id="PTHR30015">
    <property type="entry name" value="MRR RESTRICTION SYSTEM PROTEIN"/>
    <property type="match status" value="1"/>
</dbReference>
<accession>A0A0F9U0H7</accession>
<dbReference type="InterPro" id="IPR011335">
    <property type="entry name" value="Restrct_endonuc-II-like"/>
</dbReference>
<feature type="domain" description="Restriction endonuclease type IV Mrr" evidence="3">
    <location>
        <begin position="79"/>
        <end position="189"/>
    </location>
</feature>
<name>A0A0F9U0H7_9ZZZZ</name>
<protein>
    <recommendedName>
        <fullName evidence="3">Restriction endonuclease type IV Mrr domain-containing protein</fullName>
    </recommendedName>
</protein>
<dbReference type="PANTHER" id="PTHR30015:SF7">
    <property type="entry name" value="TYPE IV METHYL-DIRECTED RESTRICTION ENZYME ECOKMRR"/>
    <property type="match status" value="1"/>
</dbReference>
<evidence type="ECO:0000313" key="4">
    <source>
        <dbReference type="EMBL" id="KKN85069.1"/>
    </source>
</evidence>
<gene>
    <name evidence="4" type="ORF">LCGC14_0282380</name>
</gene>
<sequence>MLDLEQITHGISTGITASNFWFAVALGVGYRIFGRSLIRYIKRSLGWRKPGQRRRAKAAKRVLKRLAGIDHDGAKLAYLRRIDPFVFEELVLEAFERRGLKVQRNERYTGDGGIDGRIWSREGNLNLVQAKRYSKHINAQHMRDFIELVNRSGCYGVFVHTGRTGSLSRQLAQAHKRITIVSGAQLLQLFSGANNQQAHHSKKPHTAVTIDTQDARA</sequence>
<dbReference type="AlphaFoldDB" id="A0A0F9U0H7"/>
<feature type="region of interest" description="Disordered" evidence="1">
    <location>
        <begin position="195"/>
        <end position="217"/>
    </location>
</feature>
<dbReference type="Pfam" id="PF04471">
    <property type="entry name" value="Mrr_cat"/>
    <property type="match status" value="1"/>
</dbReference>
<dbReference type="InterPro" id="IPR007560">
    <property type="entry name" value="Restrct_endonuc_IV_Mrr"/>
</dbReference>
<feature type="transmembrane region" description="Helical" evidence="2">
    <location>
        <begin position="20"/>
        <end position="38"/>
    </location>
</feature>
<keyword evidence="2" id="KW-0812">Transmembrane</keyword>
<dbReference type="GO" id="GO:0015666">
    <property type="term" value="F:restriction endodeoxyribonuclease activity"/>
    <property type="evidence" value="ECO:0007669"/>
    <property type="project" value="TreeGrafter"/>
</dbReference>
<dbReference type="GO" id="GO:0003677">
    <property type="term" value="F:DNA binding"/>
    <property type="evidence" value="ECO:0007669"/>
    <property type="project" value="InterPro"/>
</dbReference>
<reference evidence="4" key="1">
    <citation type="journal article" date="2015" name="Nature">
        <title>Complex archaea that bridge the gap between prokaryotes and eukaryotes.</title>
        <authorList>
            <person name="Spang A."/>
            <person name="Saw J.H."/>
            <person name="Jorgensen S.L."/>
            <person name="Zaremba-Niedzwiedzka K."/>
            <person name="Martijn J."/>
            <person name="Lind A.E."/>
            <person name="van Eijk R."/>
            <person name="Schleper C."/>
            <person name="Guy L."/>
            <person name="Ettema T.J."/>
        </authorList>
    </citation>
    <scope>NUCLEOTIDE SEQUENCE</scope>
</reference>
<dbReference type="SUPFAM" id="SSF52980">
    <property type="entry name" value="Restriction endonuclease-like"/>
    <property type="match status" value="1"/>
</dbReference>
<dbReference type="Gene3D" id="3.40.1350.10">
    <property type="match status" value="1"/>
</dbReference>
<dbReference type="InterPro" id="IPR011856">
    <property type="entry name" value="tRNA_endonuc-like_dom_sf"/>
</dbReference>